<evidence type="ECO:0000313" key="2">
    <source>
        <dbReference type="Proteomes" id="UP000299102"/>
    </source>
</evidence>
<dbReference type="AlphaFoldDB" id="A0A4C1X6H3"/>
<sequence>MESENSEYRLEPFYTAEMFVLHRMLAGPIAYNPLAHVARRDILDIIQREGECVYFGCEFTREPRETSVLMSSPGMLPLKRRRWRAMIVYPCHSLKRRLERRSWKSANRNTPRESLFK</sequence>
<protein>
    <submittedName>
        <fullName evidence="1">Uncharacterized protein</fullName>
    </submittedName>
</protein>
<evidence type="ECO:0000313" key="1">
    <source>
        <dbReference type="EMBL" id="GBP58763.1"/>
    </source>
</evidence>
<name>A0A4C1X6H3_EUMVA</name>
<proteinExistence type="predicted"/>
<accession>A0A4C1X6H3</accession>
<gene>
    <name evidence="1" type="ORF">EVAR_35542_1</name>
</gene>
<organism evidence="1 2">
    <name type="scientific">Eumeta variegata</name>
    <name type="common">Bagworm moth</name>
    <name type="synonym">Eumeta japonica</name>
    <dbReference type="NCBI Taxonomy" id="151549"/>
    <lineage>
        <taxon>Eukaryota</taxon>
        <taxon>Metazoa</taxon>
        <taxon>Ecdysozoa</taxon>
        <taxon>Arthropoda</taxon>
        <taxon>Hexapoda</taxon>
        <taxon>Insecta</taxon>
        <taxon>Pterygota</taxon>
        <taxon>Neoptera</taxon>
        <taxon>Endopterygota</taxon>
        <taxon>Lepidoptera</taxon>
        <taxon>Glossata</taxon>
        <taxon>Ditrysia</taxon>
        <taxon>Tineoidea</taxon>
        <taxon>Psychidae</taxon>
        <taxon>Oiketicinae</taxon>
        <taxon>Eumeta</taxon>
    </lineage>
</organism>
<keyword evidence="2" id="KW-1185">Reference proteome</keyword>
<comment type="caution">
    <text evidence="1">The sequence shown here is derived from an EMBL/GenBank/DDBJ whole genome shotgun (WGS) entry which is preliminary data.</text>
</comment>
<reference evidence="1 2" key="1">
    <citation type="journal article" date="2019" name="Commun. Biol.">
        <title>The bagworm genome reveals a unique fibroin gene that provides high tensile strength.</title>
        <authorList>
            <person name="Kono N."/>
            <person name="Nakamura H."/>
            <person name="Ohtoshi R."/>
            <person name="Tomita M."/>
            <person name="Numata K."/>
            <person name="Arakawa K."/>
        </authorList>
    </citation>
    <scope>NUCLEOTIDE SEQUENCE [LARGE SCALE GENOMIC DNA]</scope>
</reference>
<dbReference type="Proteomes" id="UP000299102">
    <property type="component" value="Unassembled WGS sequence"/>
</dbReference>
<dbReference type="EMBL" id="BGZK01000743">
    <property type="protein sequence ID" value="GBP58763.1"/>
    <property type="molecule type" value="Genomic_DNA"/>
</dbReference>